<dbReference type="PANTHER" id="PTHR43791:SF23">
    <property type="entry name" value="MAJOR FACILITATOR SUPERFAMILY (MFS) PROFILE DOMAIN-CONTAINING PROTEIN"/>
    <property type="match status" value="1"/>
</dbReference>
<feature type="transmembrane region" description="Helical" evidence="7">
    <location>
        <begin position="229"/>
        <end position="248"/>
    </location>
</feature>
<keyword evidence="4 7" id="KW-1133">Transmembrane helix</keyword>
<evidence type="ECO:0000256" key="7">
    <source>
        <dbReference type="SAM" id="Phobius"/>
    </source>
</evidence>
<dbReference type="InterPro" id="IPR011701">
    <property type="entry name" value="MFS"/>
</dbReference>
<proteinExistence type="predicted"/>
<feature type="transmembrane region" description="Helical" evidence="7">
    <location>
        <begin position="448"/>
        <end position="473"/>
    </location>
</feature>
<evidence type="ECO:0000259" key="8">
    <source>
        <dbReference type="PROSITE" id="PS50850"/>
    </source>
</evidence>
<feature type="region of interest" description="Disordered" evidence="6">
    <location>
        <begin position="1"/>
        <end position="28"/>
    </location>
</feature>
<keyword evidence="10" id="KW-1185">Reference proteome</keyword>
<feature type="compositionally biased region" description="Basic and acidic residues" evidence="6">
    <location>
        <begin position="1"/>
        <end position="19"/>
    </location>
</feature>
<evidence type="ECO:0000256" key="6">
    <source>
        <dbReference type="SAM" id="MobiDB-lite"/>
    </source>
</evidence>
<dbReference type="SUPFAM" id="SSF103473">
    <property type="entry name" value="MFS general substrate transporter"/>
    <property type="match status" value="1"/>
</dbReference>
<feature type="transmembrane region" description="Helical" evidence="7">
    <location>
        <begin position="188"/>
        <end position="209"/>
    </location>
</feature>
<evidence type="ECO:0000256" key="5">
    <source>
        <dbReference type="ARBA" id="ARBA00023136"/>
    </source>
</evidence>
<name>A0ABR4DRN0_9PEZI</name>
<feature type="transmembrane region" description="Helical" evidence="7">
    <location>
        <begin position="330"/>
        <end position="352"/>
    </location>
</feature>
<accession>A0ABR4DRN0</accession>
<feature type="transmembrane region" description="Helical" evidence="7">
    <location>
        <begin position="299"/>
        <end position="318"/>
    </location>
</feature>
<dbReference type="Proteomes" id="UP001600888">
    <property type="component" value="Unassembled WGS sequence"/>
</dbReference>
<dbReference type="Pfam" id="PF07690">
    <property type="entry name" value="MFS_1"/>
    <property type="match status" value="1"/>
</dbReference>
<dbReference type="InterPro" id="IPR020846">
    <property type="entry name" value="MFS_dom"/>
</dbReference>
<keyword evidence="2" id="KW-0813">Transport</keyword>
<evidence type="ECO:0000256" key="3">
    <source>
        <dbReference type="ARBA" id="ARBA00022692"/>
    </source>
</evidence>
<dbReference type="PROSITE" id="PS50850">
    <property type="entry name" value="MFS"/>
    <property type="match status" value="1"/>
</dbReference>
<feature type="transmembrane region" description="Helical" evidence="7">
    <location>
        <begin position="421"/>
        <end position="442"/>
    </location>
</feature>
<feature type="transmembrane region" description="Helical" evidence="7">
    <location>
        <begin position="364"/>
        <end position="382"/>
    </location>
</feature>
<feature type="domain" description="Major facilitator superfamily (MFS) profile" evidence="8">
    <location>
        <begin position="60"/>
        <end position="478"/>
    </location>
</feature>
<organism evidence="9 10">
    <name type="scientific">Diaporthe vaccinii</name>
    <dbReference type="NCBI Taxonomy" id="105482"/>
    <lineage>
        <taxon>Eukaryota</taxon>
        <taxon>Fungi</taxon>
        <taxon>Dikarya</taxon>
        <taxon>Ascomycota</taxon>
        <taxon>Pezizomycotina</taxon>
        <taxon>Sordariomycetes</taxon>
        <taxon>Sordariomycetidae</taxon>
        <taxon>Diaporthales</taxon>
        <taxon>Diaporthaceae</taxon>
        <taxon>Diaporthe</taxon>
        <taxon>Diaporthe eres species complex</taxon>
    </lineage>
</organism>
<feature type="transmembrane region" description="Helical" evidence="7">
    <location>
        <begin position="56"/>
        <end position="73"/>
    </location>
</feature>
<keyword evidence="3 7" id="KW-0812">Transmembrane</keyword>
<feature type="transmembrane region" description="Helical" evidence="7">
    <location>
        <begin position="152"/>
        <end position="176"/>
    </location>
</feature>
<keyword evidence="5 7" id="KW-0472">Membrane</keyword>
<dbReference type="Gene3D" id="1.20.1250.20">
    <property type="entry name" value="MFS general substrate transporter like domains"/>
    <property type="match status" value="1"/>
</dbReference>
<dbReference type="EMBL" id="JBAWTH010000202">
    <property type="protein sequence ID" value="KAL2273054.1"/>
    <property type="molecule type" value="Genomic_DNA"/>
</dbReference>
<comment type="caution">
    <text evidence="9">The sequence shown here is derived from an EMBL/GenBank/DDBJ whole genome shotgun (WGS) entry which is preliminary data.</text>
</comment>
<dbReference type="InterPro" id="IPR036259">
    <property type="entry name" value="MFS_trans_sf"/>
</dbReference>
<dbReference type="PANTHER" id="PTHR43791">
    <property type="entry name" value="PERMEASE-RELATED"/>
    <property type="match status" value="1"/>
</dbReference>
<evidence type="ECO:0000256" key="4">
    <source>
        <dbReference type="ARBA" id="ARBA00022989"/>
    </source>
</evidence>
<comment type="subcellular location">
    <subcellularLocation>
        <location evidence="1">Membrane</location>
        <topology evidence="1">Multi-pass membrane protein</topology>
    </subcellularLocation>
</comment>
<feature type="transmembrane region" description="Helical" evidence="7">
    <location>
        <begin position="388"/>
        <end position="409"/>
    </location>
</feature>
<feature type="transmembrane region" description="Helical" evidence="7">
    <location>
        <begin position="126"/>
        <end position="146"/>
    </location>
</feature>
<evidence type="ECO:0000256" key="2">
    <source>
        <dbReference type="ARBA" id="ARBA00022448"/>
    </source>
</evidence>
<protein>
    <recommendedName>
        <fullName evidence="8">Major facilitator superfamily (MFS) profile domain-containing protein</fullName>
    </recommendedName>
</protein>
<gene>
    <name evidence="9" type="ORF">FJTKL_05624</name>
</gene>
<evidence type="ECO:0000313" key="9">
    <source>
        <dbReference type="EMBL" id="KAL2273054.1"/>
    </source>
</evidence>
<dbReference type="EMBL" id="JBAWTH010000202">
    <property type="protein sequence ID" value="KAL2273055.1"/>
    <property type="molecule type" value="Genomic_DNA"/>
</dbReference>
<evidence type="ECO:0000313" key="10">
    <source>
        <dbReference type="Proteomes" id="UP001600888"/>
    </source>
</evidence>
<reference evidence="9 10" key="1">
    <citation type="submission" date="2024-03" db="EMBL/GenBank/DDBJ databases">
        <title>A high-quality draft genome sequence of Diaporthe vaccinii, a causative agent of upright dieback and viscid rot disease in cranberry plants.</title>
        <authorList>
            <person name="Sarrasin M."/>
            <person name="Lang B.F."/>
            <person name="Burger G."/>
        </authorList>
    </citation>
    <scope>NUCLEOTIDE SEQUENCE [LARGE SCALE GENOMIC DNA]</scope>
    <source>
        <strain evidence="9 10">IS7</strain>
    </source>
</reference>
<sequence>MACSKEGDDYVNHVHKEDPSGEDDNETQSINIMPEILRQLTPEEYKKVGDKATSKMDMMILPCLMLMYILNYLDRNNIASAKLANIAEDLDLTPTEYQSCISIFFAGYILMQVPSNMMLGKFKWPGVYICTAMGVWGVVSAAQTMVQNFTGLAIARFFIGFVEAVFFPGGLFYLSLFYNRKQYAFRAALFYSGSQLGNAFGGLLAIGILELDGKHGLEGWRWVSHAASLFLVEGVVTIGLAIVFALVLPNSPRQIRSLTETEKAWVLWNQQQDQGQSDDRSEITARTGLSLALKDPKTWLFLTTLYAIYTSAGVTNFFPPVVSTLGYDRTVTLALTAPPFVLCCITMLVVGFHSDRFCERYWHISLPLVITMVANIIAVSTLNTAARYTAMMLMPASFYAAVVVLLSWITGTLNQPVAKRAAAIALIISICNTSNIWTPYLYNSAPRYLVAFTMNLVAAAAAVLVATITRFYLQRENQKLDDGKPVGKSGPTEAQIASEFRYQL</sequence>
<evidence type="ECO:0000256" key="1">
    <source>
        <dbReference type="ARBA" id="ARBA00004141"/>
    </source>
</evidence>